<protein>
    <submittedName>
        <fullName evidence="10">Branched-chain amino acid transport system permease protein</fullName>
    </submittedName>
</protein>
<dbReference type="Pfam" id="PF02653">
    <property type="entry name" value="BPD_transp_2"/>
    <property type="match status" value="1"/>
</dbReference>
<dbReference type="CDD" id="cd06582">
    <property type="entry name" value="TM_PBP1_LivH_like"/>
    <property type="match status" value="1"/>
</dbReference>
<dbReference type="RefSeq" id="WP_253473713.1">
    <property type="nucleotide sequence ID" value="NZ_JALJXV010000001.1"/>
</dbReference>
<evidence type="ECO:0000256" key="6">
    <source>
        <dbReference type="ARBA" id="ARBA00022989"/>
    </source>
</evidence>
<evidence type="ECO:0000256" key="2">
    <source>
        <dbReference type="ARBA" id="ARBA00022448"/>
    </source>
</evidence>
<keyword evidence="4 9" id="KW-0812">Transmembrane</keyword>
<comment type="caution">
    <text evidence="10">The sequence shown here is derived from an EMBL/GenBank/DDBJ whole genome shotgun (WGS) entry which is preliminary data.</text>
</comment>
<evidence type="ECO:0000256" key="5">
    <source>
        <dbReference type="ARBA" id="ARBA00022970"/>
    </source>
</evidence>
<dbReference type="PANTHER" id="PTHR11795">
    <property type="entry name" value="BRANCHED-CHAIN AMINO ACID TRANSPORT SYSTEM PERMEASE PROTEIN LIVH"/>
    <property type="match status" value="1"/>
</dbReference>
<evidence type="ECO:0000256" key="7">
    <source>
        <dbReference type="ARBA" id="ARBA00023136"/>
    </source>
</evidence>
<dbReference type="GO" id="GO:0006865">
    <property type="term" value="P:amino acid transport"/>
    <property type="evidence" value="ECO:0007669"/>
    <property type="project" value="UniProtKB-KW"/>
</dbReference>
<evidence type="ECO:0000256" key="9">
    <source>
        <dbReference type="SAM" id="Phobius"/>
    </source>
</evidence>
<evidence type="ECO:0000256" key="8">
    <source>
        <dbReference type="ARBA" id="ARBA00037998"/>
    </source>
</evidence>
<keyword evidence="6 9" id="KW-1133">Transmembrane helix</keyword>
<evidence type="ECO:0000313" key="10">
    <source>
        <dbReference type="EMBL" id="MCP1673403.1"/>
    </source>
</evidence>
<comment type="similarity">
    <text evidence="8">Belongs to the binding-protein-dependent transport system permease family. LivHM subfamily.</text>
</comment>
<dbReference type="InterPro" id="IPR001851">
    <property type="entry name" value="ABC_transp_permease"/>
</dbReference>
<evidence type="ECO:0000256" key="3">
    <source>
        <dbReference type="ARBA" id="ARBA00022475"/>
    </source>
</evidence>
<dbReference type="GO" id="GO:0022857">
    <property type="term" value="F:transmembrane transporter activity"/>
    <property type="evidence" value="ECO:0007669"/>
    <property type="project" value="InterPro"/>
</dbReference>
<feature type="transmembrane region" description="Helical" evidence="9">
    <location>
        <begin position="142"/>
        <end position="161"/>
    </location>
</feature>
<dbReference type="EMBL" id="JALJXV010000001">
    <property type="protein sequence ID" value="MCP1673403.1"/>
    <property type="molecule type" value="Genomic_DNA"/>
</dbReference>
<comment type="subcellular location">
    <subcellularLocation>
        <location evidence="1">Cell inner membrane</location>
        <topology evidence="1">Multi-pass membrane protein</topology>
    </subcellularLocation>
</comment>
<feature type="transmembrane region" description="Helical" evidence="9">
    <location>
        <begin position="94"/>
        <end position="115"/>
    </location>
</feature>
<proteinExistence type="inferred from homology"/>
<feature type="transmembrane region" description="Helical" evidence="9">
    <location>
        <begin position="262"/>
        <end position="282"/>
    </location>
</feature>
<dbReference type="Proteomes" id="UP001205843">
    <property type="component" value="Unassembled WGS sequence"/>
</dbReference>
<dbReference type="GO" id="GO:0005886">
    <property type="term" value="C:plasma membrane"/>
    <property type="evidence" value="ECO:0007669"/>
    <property type="project" value="UniProtKB-SubCell"/>
</dbReference>
<feature type="transmembrane region" description="Helical" evidence="9">
    <location>
        <begin position="60"/>
        <end position="82"/>
    </location>
</feature>
<keyword evidence="2" id="KW-0813">Transport</keyword>
<feature type="transmembrane region" description="Helical" evidence="9">
    <location>
        <begin position="181"/>
        <end position="206"/>
    </location>
</feature>
<feature type="transmembrane region" description="Helical" evidence="9">
    <location>
        <begin position="218"/>
        <end position="250"/>
    </location>
</feature>
<keyword evidence="7 9" id="KW-0472">Membrane</keyword>
<keyword evidence="3" id="KW-1003">Cell membrane</keyword>
<name>A0AAE3G1D4_9GAMM</name>
<evidence type="ECO:0000256" key="4">
    <source>
        <dbReference type="ARBA" id="ARBA00022692"/>
    </source>
</evidence>
<gene>
    <name evidence="10" type="ORF">J2T57_000495</name>
</gene>
<organism evidence="10 11">
    <name type="scientific">Natronocella acetinitrilica</name>
    <dbReference type="NCBI Taxonomy" id="414046"/>
    <lineage>
        <taxon>Bacteria</taxon>
        <taxon>Pseudomonadati</taxon>
        <taxon>Pseudomonadota</taxon>
        <taxon>Gammaproteobacteria</taxon>
        <taxon>Chromatiales</taxon>
        <taxon>Ectothiorhodospiraceae</taxon>
        <taxon>Natronocella</taxon>
    </lineage>
</organism>
<dbReference type="PANTHER" id="PTHR11795:SF445">
    <property type="entry name" value="AMINO ACID ABC TRANSPORTER PERMEASE PROTEIN"/>
    <property type="match status" value="1"/>
</dbReference>
<reference evidence="10" key="1">
    <citation type="submission" date="2022-03" db="EMBL/GenBank/DDBJ databases">
        <title>Genomic Encyclopedia of Type Strains, Phase III (KMG-III): the genomes of soil and plant-associated and newly described type strains.</title>
        <authorList>
            <person name="Whitman W."/>
        </authorList>
    </citation>
    <scope>NUCLEOTIDE SEQUENCE</scope>
    <source>
        <strain evidence="10">ANL 6-2</strain>
    </source>
</reference>
<keyword evidence="11" id="KW-1185">Reference proteome</keyword>
<evidence type="ECO:0000256" key="1">
    <source>
        <dbReference type="ARBA" id="ARBA00004429"/>
    </source>
</evidence>
<dbReference type="AlphaFoldDB" id="A0AAE3G1D4"/>
<feature type="transmembrane region" description="Helical" evidence="9">
    <location>
        <begin position="12"/>
        <end position="40"/>
    </location>
</feature>
<accession>A0AAE3G1D4</accession>
<dbReference type="InterPro" id="IPR052157">
    <property type="entry name" value="BCAA_transport_permease"/>
</dbReference>
<sequence>MMDILMFSLTRGAVYALVAVGFVLIFSVGGILNLAHGTFFMLGAYFTYIYYAEVIGQPNLMALLLSMVLAIVTVALFAVLIYRYLYQRRIESISYVMVISLAIALLVSEVMSLLYGVTGTSVPPIIRGSQIVLGTRVLNQELLILPICAFVLVGLLVFLHYTKIGKAITAVAQNQEGARLVGINSAYILGLTIFISAALAALAGTLVSSLYTVVPDMWVFWLIKAFAIAIVGGLGSIYGAIIAAFLLSFAEVVTFTLTSEQYADLVALGIIVAILVFKPSGLMGTRRI</sequence>
<evidence type="ECO:0000313" key="11">
    <source>
        <dbReference type="Proteomes" id="UP001205843"/>
    </source>
</evidence>
<keyword evidence="5" id="KW-0029">Amino-acid transport</keyword>